<proteinExistence type="predicted"/>
<gene>
    <name evidence="3" type="primary">pe</name>
    <name evidence="3" type="ORF">MU0050_004206</name>
</gene>
<protein>
    <submittedName>
        <fullName evidence="3">Acyltransferase PE</fullName>
        <ecNumber evidence="3">2.3.1.-</ecNumber>
    </submittedName>
</protein>
<keyword evidence="3" id="KW-0012">Acyltransferase</keyword>
<keyword evidence="4" id="KW-1185">Reference proteome</keyword>
<dbReference type="NCBIfam" id="NF041570">
    <property type="entry name" value="acyltasePE"/>
    <property type="match status" value="1"/>
</dbReference>
<sequence length="388" mass="40708">MRRLLAFGTALTTVGAVGLFGLGSAAADDAVVDAVTDALTEPVVPAGPPPLGTPGRAYALGGAHVLGIPYDEYIMRTGADWFPGLDRQIVDYPAGQVQGHTLERLFPGIGAFGDRFMPGLGLDGPSVGESVDVGTPNLIEAIRAGGPGTAIGLSEGAMVLNDVQAKLAYDPAAPPPHELSFAMYGDPVARHAFGESFLTQVFPVGSVVPSLDYRIPPPVESQYDTYQFVSAYDSIADWPDRPDNWISVANAIVGLATGHTAVAFTDPSMVPPQNIRTTVNSRGAKTTTYLIPEEHLPLVLPFKYLGVPQETLIELDRVLKPYVDAGYSRHDDPLTAPITVDPINGYDPAEVTAPATQAAFGGAADPVSQLLSGLQYVLNNQPVGPPGS</sequence>
<evidence type="ECO:0000313" key="4">
    <source>
        <dbReference type="Proteomes" id="UP001190466"/>
    </source>
</evidence>
<dbReference type="GO" id="GO:0016746">
    <property type="term" value="F:acyltransferase activity"/>
    <property type="evidence" value="ECO:0007669"/>
    <property type="project" value="UniProtKB-KW"/>
</dbReference>
<dbReference type="EC" id="2.3.1.-" evidence="3"/>
<dbReference type="InterPro" id="IPR013228">
    <property type="entry name" value="PE-PPE_C"/>
</dbReference>
<keyword evidence="3" id="KW-0808">Transferase</keyword>
<evidence type="ECO:0000313" key="3">
    <source>
        <dbReference type="EMBL" id="CAJ1586316.1"/>
    </source>
</evidence>
<evidence type="ECO:0000259" key="2">
    <source>
        <dbReference type="Pfam" id="PF08237"/>
    </source>
</evidence>
<reference evidence="3 4" key="1">
    <citation type="submission" date="2023-08" db="EMBL/GenBank/DDBJ databases">
        <authorList>
            <person name="Folkvardsen B D."/>
            <person name="Norman A."/>
        </authorList>
    </citation>
    <scope>NUCLEOTIDE SEQUENCE [LARGE SCALE GENOMIC DNA]</scope>
    <source>
        <strain evidence="3 4">Mu0050</strain>
    </source>
</reference>
<feature type="chain" id="PRO_5046373591" evidence="1">
    <location>
        <begin position="27"/>
        <end position="388"/>
    </location>
</feature>
<name>A0ABN9PAV7_9MYCO</name>
<evidence type="ECO:0000256" key="1">
    <source>
        <dbReference type="SAM" id="SignalP"/>
    </source>
</evidence>
<keyword evidence="1" id="KW-0732">Signal</keyword>
<organism evidence="3 4">
    <name type="scientific">[Mycobacterium] wendilense</name>
    <dbReference type="NCBI Taxonomy" id="3064284"/>
    <lineage>
        <taxon>Bacteria</taxon>
        <taxon>Bacillati</taxon>
        <taxon>Actinomycetota</taxon>
        <taxon>Actinomycetes</taxon>
        <taxon>Mycobacteriales</taxon>
        <taxon>Mycobacteriaceae</taxon>
        <taxon>Mycolicibacter</taxon>
    </lineage>
</organism>
<dbReference type="RefSeq" id="WP_316512324.1">
    <property type="nucleotide sequence ID" value="NZ_OY726395.1"/>
</dbReference>
<accession>A0ABN9PAV7</accession>
<feature type="signal peptide" evidence="1">
    <location>
        <begin position="1"/>
        <end position="26"/>
    </location>
</feature>
<feature type="domain" description="PE-PPE" evidence="2">
    <location>
        <begin position="83"/>
        <end position="328"/>
    </location>
</feature>
<dbReference type="EMBL" id="OY726395">
    <property type="protein sequence ID" value="CAJ1586316.1"/>
    <property type="molecule type" value="Genomic_DNA"/>
</dbReference>
<dbReference type="InterPro" id="IPR048159">
    <property type="entry name" value="Acyl_transf_PE"/>
</dbReference>
<dbReference type="Pfam" id="PF08237">
    <property type="entry name" value="PE-PPE"/>
    <property type="match status" value="1"/>
</dbReference>
<dbReference type="Proteomes" id="UP001190466">
    <property type="component" value="Chromosome"/>
</dbReference>